<dbReference type="Pfam" id="PF00563">
    <property type="entry name" value="EAL"/>
    <property type="match status" value="1"/>
</dbReference>
<dbReference type="SMART" id="SM00267">
    <property type="entry name" value="GGDEF"/>
    <property type="match status" value="1"/>
</dbReference>
<dbReference type="InterPro" id="IPR013656">
    <property type="entry name" value="PAS_4"/>
</dbReference>
<dbReference type="InterPro" id="IPR007487">
    <property type="entry name" value="ABC_transpt-TYRBP-like"/>
</dbReference>
<evidence type="ECO:0000259" key="5">
    <source>
        <dbReference type="PROSITE" id="PS50883"/>
    </source>
</evidence>
<dbReference type="SMART" id="SM00091">
    <property type="entry name" value="PAS"/>
    <property type="match status" value="1"/>
</dbReference>
<dbReference type="CDD" id="cd01948">
    <property type="entry name" value="EAL"/>
    <property type="match status" value="1"/>
</dbReference>
<feature type="domain" description="PAS" evidence="3">
    <location>
        <begin position="373"/>
        <end position="443"/>
    </location>
</feature>
<evidence type="ECO:0000256" key="1">
    <source>
        <dbReference type="SAM" id="Phobius"/>
    </source>
</evidence>
<dbReference type="Gene3D" id="3.40.50.2300">
    <property type="match status" value="1"/>
</dbReference>
<evidence type="ECO:0000313" key="7">
    <source>
        <dbReference type="EMBL" id="WZS88193.1"/>
    </source>
</evidence>
<gene>
    <name evidence="7" type="ORF">QYQ95_16730</name>
</gene>
<name>A0AAN0LXQ5_9VIBR</name>
<keyword evidence="8" id="KW-1185">Reference proteome</keyword>
<dbReference type="EMBL" id="CP135177">
    <property type="protein sequence ID" value="WZS88193.1"/>
    <property type="molecule type" value="Genomic_DNA"/>
</dbReference>
<reference evidence="7 8" key="1">
    <citation type="journal article" date="2024" name="Elife">
        <title>Polysaccharide breakdown products drive degradation-dispersal cycles of foraging bacteria through changes in metabolism and motility.</title>
        <authorList>
            <person name="Stubbusch A.K."/>
            <person name="Keegstra J.M."/>
            <person name="Schwartzman J."/>
            <person name="Pontrelli S."/>
            <person name="Clerc E.E."/>
            <person name="Stocker R."/>
            <person name="Magnabosco C."/>
            <person name="Schubert O.T."/>
            <person name="Ackermann M."/>
            <person name="D'Souza G.G."/>
        </authorList>
    </citation>
    <scope>NUCLEOTIDE SEQUENCE [LARGE SCALE GENOMIC DNA]</scope>
    <source>
        <strain evidence="7 8">ZF270</strain>
    </source>
</reference>
<keyword evidence="2" id="KW-0732">Signal</keyword>
<dbReference type="Gene3D" id="3.30.70.270">
    <property type="match status" value="1"/>
</dbReference>
<evidence type="ECO:0000256" key="2">
    <source>
        <dbReference type="SAM" id="SignalP"/>
    </source>
</evidence>
<dbReference type="PROSITE" id="PS50112">
    <property type="entry name" value="PAS"/>
    <property type="match status" value="1"/>
</dbReference>
<dbReference type="InterPro" id="IPR043128">
    <property type="entry name" value="Rev_trsase/Diguanyl_cyclase"/>
</dbReference>
<dbReference type="InterPro" id="IPR035919">
    <property type="entry name" value="EAL_sf"/>
</dbReference>
<feature type="chain" id="PRO_5042819758" evidence="2">
    <location>
        <begin position="25"/>
        <end position="926"/>
    </location>
</feature>
<dbReference type="PROSITE" id="PS50887">
    <property type="entry name" value="GGDEF"/>
    <property type="match status" value="1"/>
</dbReference>
<organism evidence="7 8">
    <name type="scientific">Vibrio cyclitrophicus ZF270</name>
    <dbReference type="NCBI Taxonomy" id="1136176"/>
    <lineage>
        <taxon>Bacteria</taxon>
        <taxon>Pseudomonadati</taxon>
        <taxon>Pseudomonadota</taxon>
        <taxon>Gammaproteobacteria</taxon>
        <taxon>Vibrionales</taxon>
        <taxon>Vibrionaceae</taxon>
        <taxon>Vibrio</taxon>
    </lineage>
</organism>
<dbReference type="InterPro" id="IPR000700">
    <property type="entry name" value="PAS-assoc_C"/>
</dbReference>
<dbReference type="Gene3D" id="3.20.20.450">
    <property type="entry name" value="EAL domain"/>
    <property type="match status" value="1"/>
</dbReference>
<keyword evidence="1" id="KW-0812">Transmembrane</keyword>
<dbReference type="PROSITE" id="PS50883">
    <property type="entry name" value="EAL"/>
    <property type="match status" value="1"/>
</dbReference>
<dbReference type="InterPro" id="IPR035965">
    <property type="entry name" value="PAS-like_dom_sf"/>
</dbReference>
<dbReference type="NCBIfam" id="TIGR00229">
    <property type="entry name" value="sensory_box"/>
    <property type="match status" value="1"/>
</dbReference>
<dbReference type="RefSeq" id="WP_016800241.1">
    <property type="nucleotide sequence ID" value="NZ_AIDR02000030.1"/>
</dbReference>
<dbReference type="PROSITE" id="PS50113">
    <property type="entry name" value="PAC"/>
    <property type="match status" value="1"/>
</dbReference>
<keyword evidence="1" id="KW-1133">Transmembrane helix</keyword>
<dbReference type="NCBIfam" id="TIGR00254">
    <property type="entry name" value="GGDEF"/>
    <property type="match status" value="1"/>
</dbReference>
<dbReference type="InterPro" id="IPR000014">
    <property type="entry name" value="PAS"/>
</dbReference>
<dbReference type="SUPFAM" id="SSF55785">
    <property type="entry name" value="PYP-like sensor domain (PAS domain)"/>
    <property type="match status" value="1"/>
</dbReference>
<dbReference type="AlphaFoldDB" id="A0AAN0LXQ5"/>
<dbReference type="GO" id="GO:0071111">
    <property type="term" value="F:cyclic-guanylate-specific phosphodiesterase activity"/>
    <property type="evidence" value="ECO:0007669"/>
    <property type="project" value="InterPro"/>
</dbReference>
<dbReference type="Proteomes" id="UP001441914">
    <property type="component" value="Chromosome 2"/>
</dbReference>
<dbReference type="InterPro" id="IPR050706">
    <property type="entry name" value="Cyclic-di-GMP_PDE-like"/>
</dbReference>
<dbReference type="SUPFAM" id="SSF141868">
    <property type="entry name" value="EAL domain-like"/>
    <property type="match status" value="1"/>
</dbReference>
<dbReference type="PANTHER" id="PTHR33121:SF79">
    <property type="entry name" value="CYCLIC DI-GMP PHOSPHODIESTERASE PDED-RELATED"/>
    <property type="match status" value="1"/>
</dbReference>
<feature type="domain" description="EAL" evidence="5">
    <location>
        <begin position="671"/>
        <end position="923"/>
    </location>
</feature>
<evidence type="ECO:0000313" key="8">
    <source>
        <dbReference type="Proteomes" id="UP001441914"/>
    </source>
</evidence>
<evidence type="ECO:0000259" key="3">
    <source>
        <dbReference type="PROSITE" id="PS50112"/>
    </source>
</evidence>
<dbReference type="Pfam" id="PF08448">
    <property type="entry name" value="PAS_4"/>
    <property type="match status" value="1"/>
</dbReference>
<dbReference type="SUPFAM" id="SSF55073">
    <property type="entry name" value="Nucleotide cyclase"/>
    <property type="match status" value="1"/>
</dbReference>
<accession>A0AAN0LXQ5</accession>
<protein>
    <submittedName>
        <fullName evidence="7">ABC transporter substrate binding protein</fullName>
    </submittedName>
</protein>
<dbReference type="InterPro" id="IPR000160">
    <property type="entry name" value="GGDEF_dom"/>
</dbReference>
<dbReference type="CDD" id="cd00130">
    <property type="entry name" value="PAS"/>
    <property type="match status" value="1"/>
</dbReference>
<dbReference type="SMART" id="SM00052">
    <property type="entry name" value="EAL"/>
    <property type="match status" value="1"/>
</dbReference>
<dbReference type="PANTHER" id="PTHR33121">
    <property type="entry name" value="CYCLIC DI-GMP PHOSPHODIESTERASE PDEF"/>
    <property type="match status" value="1"/>
</dbReference>
<evidence type="ECO:0000259" key="4">
    <source>
        <dbReference type="PROSITE" id="PS50113"/>
    </source>
</evidence>
<feature type="signal peptide" evidence="2">
    <location>
        <begin position="1"/>
        <end position="24"/>
    </location>
</feature>
<dbReference type="InterPro" id="IPR001633">
    <property type="entry name" value="EAL_dom"/>
</dbReference>
<evidence type="ECO:0000259" key="6">
    <source>
        <dbReference type="PROSITE" id="PS50887"/>
    </source>
</evidence>
<feature type="domain" description="PAC" evidence="4">
    <location>
        <begin position="447"/>
        <end position="499"/>
    </location>
</feature>
<dbReference type="CDD" id="cd01949">
    <property type="entry name" value="GGDEF"/>
    <property type="match status" value="1"/>
</dbReference>
<proteinExistence type="predicted"/>
<sequence>MKLNSYWKLCLAIISIVLSHSLYAKEQWNALVIHSYHTNFPSYKPIETGLNNALKGQNIELDVYYMDSKRFSEKTNIDNFKASLSHKIKVSKASYDVILSTDDNALNFVINNREELFKDIPIVFMGVNDQKKSTILSQDADIKGVMEHAPLEENVNLIQSIHPKINKLTVIVDSTTSGQADLVELKSKIKYPIELLQILDLSYLTWEEASEKISVLNTDRDPILLLSAYKDSNGDLLNFEESLTFIANNTEAPIYHPYKHGIGQGAIGGIILSHEIQGFIAGELILKTLKIGNVKLPNIINNAPTTAYFDFLQLQKHNIATQYLPLNSIYINKPQPIYKKYQDTIAIALILTVTVLFVLLSYVLIRKNILNKEQLKLKSILDTVDDYIYLKDRNGTYTYANKKMREQFNQDIDAVSGKKDIDFFPPEIANKVNTIDKSVMATGIQYCEIETYWRRDSGQQQTVNTRKVPLFDKSGNVYALCGASTDITKLKQQEKIIEQIAYLDPTHGLVNRVDLYTQLSDAMSRAVNTSSTLLLAVIDIDNFKHVNLKFGHTYGDDFLEFFFNKIIELTKGEGTVIRLGGDEFYIILERLSDDVYNDFSYFKDQLPLNFTHRGSQCELTICAGISTFPDETYAKPEQLIRQSEFALYEAKKQGRNQVYFLHDGDRIELNEHNIKNEILRGLNDDQFIFYFQPKVCTRDNSLVGCEALIRWNHPIKGLLGPGQFLPEIYKLGLSDTLDNWVIDKALDTIQHWRSIGYHFPLSINISHSFIAKELALILKEKAIQGNEKNLLLLEVEILETHAVDNIETAAKSIKECKKLGVSFSIDDFGTGYSTLTYLQQLPINTLKVDQRFVRHTIRDAERGILKGILVFCEALNLQPVVEGVETLEQLKALQALGYDTFQGYFISKPLNEVDYLEWVSRQGFVA</sequence>
<dbReference type="Pfam" id="PF00990">
    <property type="entry name" value="GGDEF"/>
    <property type="match status" value="1"/>
</dbReference>
<dbReference type="InterPro" id="IPR029787">
    <property type="entry name" value="Nucleotide_cyclase"/>
</dbReference>
<dbReference type="Gene3D" id="3.30.450.20">
    <property type="entry name" value="PAS domain"/>
    <property type="match status" value="1"/>
</dbReference>
<feature type="transmembrane region" description="Helical" evidence="1">
    <location>
        <begin position="345"/>
        <end position="365"/>
    </location>
</feature>
<feature type="domain" description="GGDEF" evidence="6">
    <location>
        <begin position="531"/>
        <end position="663"/>
    </location>
</feature>
<keyword evidence="1" id="KW-0472">Membrane</keyword>
<dbReference type="Pfam" id="PF04392">
    <property type="entry name" value="ABC_sub_bind"/>
    <property type="match status" value="1"/>
</dbReference>